<evidence type="ECO:0000256" key="1">
    <source>
        <dbReference type="SAM" id="MobiDB-lite"/>
    </source>
</evidence>
<evidence type="ECO:0000313" key="4">
    <source>
        <dbReference type="Proteomes" id="UP000678499"/>
    </source>
</evidence>
<dbReference type="GO" id="GO:0003729">
    <property type="term" value="F:mRNA binding"/>
    <property type="evidence" value="ECO:0007669"/>
    <property type="project" value="TreeGrafter"/>
</dbReference>
<accession>A0A7R9GHX9</accession>
<organism evidence="3">
    <name type="scientific">Notodromas monacha</name>
    <dbReference type="NCBI Taxonomy" id="399045"/>
    <lineage>
        <taxon>Eukaryota</taxon>
        <taxon>Metazoa</taxon>
        <taxon>Ecdysozoa</taxon>
        <taxon>Arthropoda</taxon>
        <taxon>Crustacea</taxon>
        <taxon>Oligostraca</taxon>
        <taxon>Ostracoda</taxon>
        <taxon>Podocopa</taxon>
        <taxon>Podocopida</taxon>
        <taxon>Cypridocopina</taxon>
        <taxon>Cypridoidea</taxon>
        <taxon>Cyprididae</taxon>
        <taxon>Notodromas</taxon>
    </lineage>
</organism>
<keyword evidence="4" id="KW-1185">Reference proteome</keyword>
<dbReference type="AlphaFoldDB" id="A0A7R9GHX9"/>
<feature type="compositionally biased region" description="Basic and acidic residues" evidence="1">
    <location>
        <begin position="231"/>
        <end position="246"/>
    </location>
</feature>
<dbReference type="GO" id="GO:0000932">
    <property type="term" value="C:P-body"/>
    <property type="evidence" value="ECO:0007669"/>
    <property type="project" value="TreeGrafter"/>
</dbReference>
<dbReference type="InterPro" id="IPR010920">
    <property type="entry name" value="LSM_dom_sf"/>
</dbReference>
<protein>
    <recommendedName>
        <fullName evidence="2">Sm domain-containing protein</fullName>
    </recommendedName>
</protein>
<dbReference type="SMART" id="SM01271">
    <property type="entry name" value="LSM14"/>
    <property type="match status" value="1"/>
</dbReference>
<dbReference type="GO" id="GO:0033962">
    <property type="term" value="P:P-body assembly"/>
    <property type="evidence" value="ECO:0007669"/>
    <property type="project" value="TreeGrafter"/>
</dbReference>
<proteinExistence type="predicted"/>
<dbReference type="EMBL" id="OA885123">
    <property type="protein sequence ID" value="CAD7281673.1"/>
    <property type="molecule type" value="Genomic_DNA"/>
</dbReference>
<name>A0A7R9GHX9_9CRUS</name>
<gene>
    <name evidence="3" type="ORF">NMOB1V02_LOCUS9312</name>
</gene>
<dbReference type="PROSITE" id="PS52002">
    <property type="entry name" value="SM"/>
    <property type="match status" value="1"/>
</dbReference>
<feature type="compositionally biased region" description="Low complexity" evidence="1">
    <location>
        <begin position="175"/>
        <end position="189"/>
    </location>
</feature>
<dbReference type="CDD" id="cd01736">
    <property type="entry name" value="LSm14_N"/>
    <property type="match status" value="1"/>
</dbReference>
<dbReference type="InterPro" id="IPR047575">
    <property type="entry name" value="Sm"/>
</dbReference>
<dbReference type="Pfam" id="PF12701">
    <property type="entry name" value="LSM14"/>
    <property type="match status" value="1"/>
</dbReference>
<dbReference type="SUPFAM" id="SSF50182">
    <property type="entry name" value="Sm-like ribonucleoproteins"/>
    <property type="match status" value="1"/>
</dbReference>
<reference evidence="3" key="1">
    <citation type="submission" date="2020-11" db="EMBL/GenBank/DDBJ databases">
        <authorList>
            <person name="Tran Van P."/>
        </authorList>
    </citation>
    <scope>NUCLEOTIDE SEQUENCE</scope>
</reference>
<dbReference type="PANTHER" id="PTHR13586">
    <property type="entry name" value="SCD6 PROTEIN-RELATED"/>
    <property type="match status" value="1"/>
</dbReference>
<dbReference type="InterPro" id="IPR025609">
    <property type="entry name" value="Lsm14-like_N"/>
</dbReference>
<dbReference type="GO" id="GO:0034063">
    <property type="term" value="P:stress granule assembly"/>
    <property type="evidence" value="ECO:0007669"/>
    <property type="project" value="TreeGrafter"/>
</dbReference>
<evidence type="ECO:0000313" key="3">
    <source>
        <dbReference type="EMBL" id="CAD7281673.1"/>
    </source>
</evidence>
<dbReference type="OrthoDB" id="21539at2759"/>
<dbReference type="Gene3D" id="2.30.30.100">
    <property type="match status" value="1"/>
</dbReference>
<dbReference type="EMBL" id="CAJPEX010003086">
    <property type="protein sequence ID" value="CAG0921825.1"/>
    <property type="molecule type" value="Genomic_DNA"/>
</dbReference>
<evidence type="ECO:0000259" key="2">
    <source>
        <dbReference type="PROSITE" id="PS52002"/>
    </source>
</evidence>
<feature type="region of interest" description="Disordered" evidence="1">
    <location>
        <begin position="129"/>
        <end position="264"/>
    </location>
</feature>
<feature type="domain" description="Sm" evidence="2">
    <location>
        <begin position="1"/>
        <end position="81"/>
    </location>
</feature>
<dbReference type="PANTHER" id="PTHR13586:SF0">
    <property type="entry name" value="TRAILER HITCH, ISOFORM H"/>
    <property type="match status" value="1"/>
</dbReference>
<sequence length="264" mass="28808">MGAATHFIGSKISLISKSDIRYEGILYTIDPVDCTIALAKVKSMGTEDRPTDRPVAPRSEVYEYIVFRGSDIRDIRVCQPPKPQPVLAGGLPNDPAILQHSVPGGTNIQNEATSSTSSGLGTLMSELSVAPPNVSTSSSGRSSITPALLPTPSVMPQRAASLTRERAVQVERPNRSSQQGRSSGTQTSSNAQRSSRNDRDYDSSSGNHYNKGYAARDHGPRGNSRSQYDSYHVDRRSSGYDEDNRRYHNQQGYNRPSRGGYMNQ</sequence>
<dbReference type="Proteomes" id="UP000678499">
    <property type="component" value="Unassembled WGS sequence"/>
</dbReference>
<feature type="compositionally biased region" description="Basic and acidic residues" evidence="1">
    <location>
        <begin position="163"/>
        <end position="174"/>
    </location>
</feature>